<protein>
    <submittedName>
        <fullName evidence="2">Uncharacterized protein</fullName>
    </submittedName>
</protein>
<evidence type="ECO:0000313" key="3">
    <source>
        <dbReference type="Proteomes" id="UP001151760"/>
    </source>
</evidence>
<evidence type="ECO:0000313" key="2">
    <source>
        <dbReference type="EMBL" id="GJT54354.1"/>
    </source>
</evidence>
<name>A0ABQ5EU27_9ASTR</name>
<dbReference type="EMBL" id="BQNB010016664">
    <property type="protein sequence ID" value="GJT54354.1"/>
    <property type="molecule type" value="Genomic_DNA"/>
</dbReference>
<proteinExistence type="predicted"/>
<comment type="caution">
    <text evidence="2">The sequence shown here is derived from an EMBL/GenBank/DDBJ whole genome shotgun (WGS) entry which is preliminary data.</text>
</comment>
<evidence type="ECO:0000256" key="1">
    <source>
        <dbReference type="SAM" id="MobiDB-lite"/>
    </source>
</evidence>
<reference evidence="2" key="1">
    <citation type="journal article" date="2022" name="Int. J. Mol. Sci.">
        <title>Draft Genome of Tanacetum Coccineum: Genomic Comparison of Closely Related Tanacetum-Family Plants.</title>
        <authorList>
            <person name="Yamashiro T."/>
            <person name="Shiraishi A."/>
            <person name="Nakayama K."/>
            <person name="Satake H."/>
        </authorList>
    </citation>
    <scope>NUCLEOTIDE SEQUENCE</scope>
</reference>
<dbReference type="Proteomes" id="UP001151760">
    <property type="component" value="Unassembled WGS sequence"/>
</dbReference>
<sequence length="135" mass="14916">MTRLNSLSDKTDRKLFQDDSLISRELVRGVYGDWCAVVGINSYVAALATTESDGAELKPRSLNTSHRGQQEQDDPIAKIHNVLTPDAERLHYTHSIPLCDMPEIRHSYRGIKIAMEAVSTAAVQVVGNPSLQISL</sequence>
<gene>
    <name evidence="2" type="ORF">Tco_0989408</name>
</gene>
<organism evidence="2 3">
    <name type="scientific">Tanacetum coccineum</name>
    <dbReference type="NCBI Taxonomy" id="301880"/>
    <lineage>
        <taxon>Eukaryota</taxon>
        <taxon>Viridiplantae</taxon>
        <taxon>Streptophyta</taxon>
        <taxon>Embryophyta</taxon>
        <taxon>Tracheophyta</taxon>
        <taxon>Spermatophyta</taxon>
        <taxon>Magnoliopsida</taxon>
        <taxon>eudicotyledons</taxon>
        <taxon>Gunneridae</taxon>
        <taxon>Pentapetalae</taxon>
        <taxon>asterids</taxon>
        <taxon>campanulids</taxon>
        <taxon>Asterales</taxon>
        <taxon>Asteraceae</taxon>
        <taxon>Asteroideae</taxon>
        <taxon>Anthemideae</taxon>
        <taxon>Anthemidinae</taxon>
        <taxon>Tanacetum</taxon>
    </lineage>
</organism>
<keyword evidence="3" id="KW-1185">Reference proteome</keyword>
<reference evidence="2" key="2">
    <citation type="submission" date="2022-01" db="EMBL/GenBank/DDBJ databases">
        <authorList>
            <person name="Yamashiro T."/>
            <person name="Shiraishi A."/>
            <person name="Satake H."/>
            <person name="Nakayama K."/>
        </authorList>
    </citation>
    <scope>NUCLEOTIDE SEQUENCE</scope>
</reference>
<accession>A0ABQ5EU27</accession>
<feature type="region of interest" description="Disordered" evidence="1">
    <location>
        <begin position="51"/>
        <end position="75"/>
    </location>
</feature>